<dbReference type="EMBL" id="JARJLG010000001">
    <property type="protein sequence ID" value="KAJ7784957.1"/>
    <property type="molecule type" value="Genomic_DNA"/>
</dbReference>
<dbReference type="SMART" id="SM00321">
    <property type="entry name" value="WSC"/>
    <property type="match status" value="2"/>
</dbReference>
<feature type="domain" description="WSC" evidence="2">
    <location>
        <begin position="4"/>
        <end position="94"/>
    </location>
</feature>
<dbReference type="PANTHER" id="PTHR45964">
    <property type="entry name" value="WSCD FAMILY MEMBER CG9164"/>
    <property type="match status" value="1"/>
</dbReference>
<gene>
    <name evidence="3" type="ORF">DFH07DRAFT_726193</name>
</gene>
<evidence type="ECO:0000313" key="4">
    <source>
        <dbReference type="Proteomes" id="UP001215280"/>
    </source>
</evidence>
<protein>
    <submittedName>
        <fullName evidence="3">WSC domain-containing protein</fullName>
    </submittedName>
</protein>
<keyword evidence="4" id="KW-1185">Reference proteome</keyword>
<dbReference type="InterPro" id="IPR051589">
    <property type="entry name" value="Sialate-O-sulfotransferase"/>
</dbReference>
<comment type="caution">
    <text evidence="3">The sequence shown here is derived from an EMBL/GenBank/DDBJ whole genome shotgun (WGS) entry which is preliminary data.</text>
</comment>
<feature type="domain" description="WSC" evidence="2">
    <location>
        <begin position="101"/>
        <end position="189"/>
    </location>
</feature>
<evidence type="ECO:0000259" key="2">
    <source>
        <dbReference type="PROSITE" id="PS51212"/>
    </source>
</evidence>
<dbReference type="Pfam" id="PF01822">
    <property type="entry name" value="WSC"/>
    <property type="match status" value="2"/>
</dbReference>
<dbReference type="InterPro" id="IPR002889">
    <property type="entry name" value="WSC_carb-bd"/>
</dbReference>
<evidence type="ECO:0000313" key="3">
    <source>
        <dbReference type="EMBL" id="KAJ7784957.1"/>
    </source>
</evidence>
<feature type="non-terminal residue" evidence="3">
    <location>
        <position position="1"/>
    </location>
</feature>
<name>A0AAD7KHS3_9AGAR</name>
<organism evidence="3 4">
    <name type="scientific">Mycena maculata</name>
    <dbReference type="NCBI Taxonomy" id="230809"/>
    <lineage>
        <taxon>Eukaryota</taxon>
        <taxon>Fungi</taxon>
        <taxon>Dikarya</taxon>
        <taxon>Basidiomycota</taxon>
        <taxon>Agaricomycotina</taxon>
        <taxon>Agaricomycetes</taxon>
        <taxon>Agaricomycetidae</taxon>
        <taxon>Agaricales</taxon>
        <taxon>Marasmiineae</taxon>
        <taxon>Mycenaceae</taxon>
        <taxon>Mycena</taxon>
    </lineage>
</organism>
<reference evidence="3" key="1">
    <citation type="submission" date="2023-03" db="EMBL/GenBank/DDBJ databases">
        <title>Massive genome expansion in bonnet fungi (Mycena s.s.) driven by repeated elements and novel gene families across ecological guilds.</title>
        <authorList>
            <consortium name="Lawrence Berkeley National Laboratory"/>
            <person name="Harder C.B."/>
            <person name="Miyauchi S."/>
            <person name="Viragh M."/>
            <person name="Kuo A."/>
            <person name="Thoen E."/>
            <person name="Andreopoulos B."/>
            <person name="Lu D."/>
            <person name="Skrede I."/>
            <person name="Drula E."/>
            <person name="Henrissat B."/>
            <person name="Morin E."/>
            <person name="Kohler A."/>
            <person name="Barry K."/>
            <person name="LaButti K."/>
            <person name="Morin E."/>
            <person name="Salamov A."/>
            <person name="Lipzen A."/>
            <person name="Mereny Z."/>
            <person name="Hegedus B."/>
            <person name="Baldrian P."/>
            <person name="Stursova M."/>
            <person name="Weitz H."/>
            <person name="Taylor A."/>
            <person name="Grigoriev I.V."/>
            <person name="Nagy L.G."/>
            <person name="Martin F."/>
            <person name="Kauserud H."/>
        </authorList>
    </citation>
    <scope>NUCLEOTIDE SEQUENCE</scope>
    <source>
        <strain evidence="3">CBHHK188m</strain>
    </source>
</reference>
<sequence length="189" mass="19299">TTTSWTYLGCYPDDVSARTLNGYGETTSADTVASCQATCLNRGYAYAGVEDGVQCFCASSIKSGVTPGGTCSTACSGGAGTCGGVDAIDIYEAVVAPCITPWTYLGCYSDNVSSRILNGYGGTFSTNSVASCQTTCLNRGYAYAGVEDGVQCFCASSIGSSGTLQAESHCQTPCGSGGTYILAFCPEHF</sequence>
<dbReference type="Proteomes" id="UP001215280">
    <property type="component" value="Unassembled WGS sequence"/>
</dbReference>
<accession>A0AAD7KHS3</accession>
<evidence type="ECO:0000256" key="1">
    <source>
        <dbReference type="ARBA" id="ARBA00022737"/>
    </source>
</evidence>
<dbReference type="PROSITE" id="PS51212">
    <property type="entry name" value="WSC"/>
    <property type="match status" value="2"/>
</dbReference>
<dbReference type="AlphaFoldDB" id="A0AAD7KHS3"/>
<dbReference type="PANTHER" id="PTHR45964:SF9">
    <property type="entry name" value="SULFOTRANSFERASE"/>
    <property type="match status" value="1"/>
</dbReference>
<keyword evidence="1" id="KW-0677">Repeat</keyword>
<proteinExistence type="predicted"/>